<protein>
    <submittedName>
        <fullName evidence="2">Uncharacterized protein</fullName>
    </submittedName>
</protein>
<dbReference type="WBParaSite" id="PS1159_v2.g4618.t1">
    <property type="protein sequence ID" value="PS1159_v2.g4618.t1"/>
    <property type="gene ID" value="PS1159_v2.g4618"/>
</dbReference>
<name>A0AC35GF79_9BILA</name>
<proteinExistence type="predicted"/>
<accession>A0AC35GF79</accession>
<dbReference type="Proteomes" id="UP000887580">
    <property type="component" value="Unplaced"/>
</dbReference>
<sequence>MTPFNKLILISVTIISFCEGNLLERLPCGRLLVKDALENCGSVIHFPLCEGIASKCCGSFSQCPMFEVLKCCNNGT</sequence>
<evidence type="ECO:0000313" key="1">
    <source>
        <dbReference type="Proteomes" id="UP000887580"/>
    </source>
</evidence>
<evidence type="ECO:0000313" key="2">
    <source>
        <dbReference type="WBParaSite" id="PS1159_v2.g4618.t1"/>
    </source>
</evidence>
<organism evidence="1 2">
    <name type="scientific">Panagrolaimus sp. PS1159</name>
    <dbReference type="NCBI Taxonomy" id="55785"/>
    <lineage>
        <taxon>Eukaryota</taxon>
        <taxon>Metazoa</taxon>
        <taxon>Ecdysozoa</taxon>
        <taxon>Nematoda</taxon>
        <taxon>Chromadorea</taxon>
        <taxon>Rhabditida</taxon>
        <taxon>Tylenchina</taxon>
        <taxon>Panagrolaimomorpha</taxon>
        <taxon>Panagrolaimoidea</taxon>
        <taxon>Panagrolaimidae</taxon>
        <taxon>Panagrolaimus</taxon>
    </lineage>
</organism>
<reference evidence="2" key="1">
    <citation type="submission" date="2022-11" db="UniProtKB">
        <authorList>
            <consortium name="WormBaseParasite"/>
        </authorList>
    </citation>
    <scope>IDENTIFICATION</scope>
</reference>